<evidence type="ECO:0000313" key="3">
    <source>
        <dbReference type="Proteomes" id="UP000226431"/>
    </source>
</evidence>
<sequence length="707" mass="77726">MENRPLAASRPAANLFDIYNDTPRVPPVQPGGGCNFSDLHSPLGLKCGCRRFYPRHQPPEQAGWCMCSHHACYHDQGPPDDIVLPFSSAAGQENEPQRTGREPLSPVPGSEWKAAVDLAASPLSFVRDRPVELDCRSVAEISLPDTLAWGEATVPPGSGTPILPPIPSQCLLSSQATTASSAQGVFLRPFGGKGLHTLRATESSPRPRGSPADNRRPDSHQTSTRAEPRSVGPLSLDALMDLTSAVGDHGRRLDRLETTSFHGDCHDRLDNAEVRVYELESRVEEVEKLAGDGGSAVTSRASGPDDVVRSRPSMPSEEVESQLQSLQEQVSMLQSYLPSPRCPLELDVVFLPFPLKKLWQRLPQFNDDYTTPGGDDWAQLTLSKATRRSQSPFVNEWTSRERDTEWLLPRACKATSVIAQRLRSRGLMQTIQVSSPDYRSVQAAVDEAFEGVLGQMGIAPRFPPPELLGLHQRWVPLRKIHRDSRLRFLSPADMVTPVLWNAQFLGSVTMRSPRQTLFITHPDGYLQDRQAFSKPWTWKRVREMERVYEDGSDSPEADASEEECWAWSEQLDGPRPPPIRSYSVQRPASPSVARQPTPIQTSVTEARRVQQRTEPVPITERMGFSDEGEEEATANAVDQHAATLYAPMDGVAQPVAVGQHLQPPSGARRDANGLRDALQHGAAAGGDDVAAQRDADAMSGDDGYGPE</sequence>
<dbReference type="Proteomes" id="UP000226431">
    <property type="component" value="Unassembled WGS sequence"/>
</dbReference>
<feature type="region of interest" description="Disordered" evidence="1">
    <location>
        <begin position="196"/>
        <end position="234"/>
    </location>
</feature>
<feature type="region of interest" description="Disordered" evidence="1">
    <location>
        <begin position="655"/>
        <end position="707"/>
    </location>
</feature>
<feature type="region of interest" description="Disordered" evidence="1">
    <location>
        <begin position="289"/>
        <end position="316"/>
    </location>
</feature>
<gene>
    <name evidence="2" type="ORF">CDD80_2700</name>
</gene>
<dbReference type="STRING" id="2004952.A0A2C5YZK0"/>
<dbReference type="AlphaFoldDB" id="A0A2C5YZK0"/>
<keyword evidence="3" id="KW-1185">Reference proteome</keyword>
<feature type="compositionally biased region" description="Polar residues" evidence="1">
    <location>
        <begin position="582"/>
        <end position="604"/>
    </location>
</feature>
<comment type="caution">
    <text evidence="2">The sequence shown here is derived from an EMBL/GenBank/DDBJ whole genome shotgun (WGS) entry which is preliminary data.</text>
</comment>
<feature type="region of interest" description="Disordered" evidence="1">
    <location>
        <begin position="569"/>
        <end position="640"/>
    </location>
</feature>
<organism evidence="2 3">
    <name type="scientific">Ophiocordyceps camponoti-rufipedis</name>
    <dbReference type="NCBI Taxonomy" id="2004952"/>
    <lineage>
        <taxon>Eukaryota</taxon>
        <taxon>Fungi</taxon>
        <taxon>Dikarya</taxon>
        <taxon>Ascomycota</taxon>
        <taxon>Pezizomycotina</taxon>
        <taxon>Sordariomycetes</taxon>
        <taxon>Hypocreomycetidae</taxon>
        <taxon>Hypocreales</taxon>
        <taxon>Ophiocordycipitaceae</taxon>
        <taxon>Ophiocordyceps</taxon>
    </lineage>
</organism>
<dbReference type="EMBL" id="NJES01000240">
    <property type="protein sequence ID" value="PHH75005.1"/>
    <property type="molecule type" value="Genomic_DNA"/>
</dbReference>
<name>A0A2C5YZK0_9HYPO</name>
<protein>
    <submittedName>
        <fullName evidence="2">Uncharacterized protein</fullName>
    </submittedName>
</protein>
<reference evidence="2 3" key="1">
    <citation type="submission" date="2017-06" db="EMBL/GenBank/DDBJ databases">
        <title>Ant-infecting Ophiocordyceps genomes reveal a high diversity of potential behavioral manipulation genes and a possible major role for enterotoxins.</title>
        <authorList>
            <person name="De Bekker C."/>
            <person name="Evans H.C."/>
            <person name="Brachmann A."/>
            <person name="Hughes D.P."/>
        </authorList>
    </citation>
    <scope>NUCLEOTIDE SEQUENCE [LARGE SCALE GENOMIC DNA]</scope>
    <source>
        <strain evidence="2 3">Map16</strain>
    </source>
</reference>
<accession>A0A2C5YZK0</accession>
<dbReference type="OrthoDB" id="5427134at2759"/>
<proteinExistence type="predicted"/>
<evidence type="ECO:0000313" key="2">
    <source>
        <dbReference type="EMBL" id="PHH75005.1"/>
    </source>
</evidence>
<evidence type="ECO:0000256" key="1">
    <source>
        <dbReference type="SAM" id="MobiDB-lite"/>
    </source>
</evidence>